<accession>A0A937X4K1</accession>
<evidence type="ECO:0000313" key="3">
    <source>
        <dbReference type="Proteomes" id="UP000703893"/>
    </source>
</evidence>
<protein>
    <submittedName>
        <fullName evidence="2">Uncharacterized protein</fullName>
    </submittedName>
</protein>
<dbReference type="EMBL" id="VGJX01000484">
    <property type="protein sequence ID" value="MBM3275203.1"/>
    <property type="molecule type" value="Genomic_DNA"/>
</dbReference>
<comment type="caution">
    <text evidence="2">The sequence shown here is derived from an EMBL/GenBank/DDBJ whole genome shotgun (WGS) entry which is preliminary data.</text>
</comment>
<proteinExistence type="predicted"/>
<feature type="compositionally biased region" description="Low complexity" evidence="1">
    <location>
        <begin position="196"/>
        <end position="208"/>
    </location>
</feature>
<reference evidence="2 3" key="1">
    <citation type="submission" date="2019-03" db="EMBL/GenBank/DDBJ databases">
        <title>Lake Tanganyika Metagenome-Assembled Genomes (MAGs).</title>
        <authorList>
            <person name="Tran P."/>
        </authorList>
    </citation>
    <scope>NUCLEOTIDE SEQUENCE [LARGE SCALE GENOMIC DNA]</scope>
    <source>
        <strain evidence="2">K_DeepCast_65m_m2_236</strain>
    </source>
</reference>
<feature type="region of interest" description="Disordered" evidence="1">
    <location>
        <begin position="184"/>
        <end position="213"/>
    </location>
</feature>
<evidence type="ECO:0000313" key="2">
    <source>
        <dbReference type="EMBL" id="MBM3275203.1"/>
    </source>
</evidence>
<evidence type="ECO:0000256" key="1">
    <source>
        <dbReference type="SAM" id="MobiDB-lite"/>
    </source>
</evidence>
<feature type="region of interest" description="Disordered" evidence="1">
    <location>
        <begin position="1"/>
        <end position="64"/>
    </location>
</feature>
<feature type="compositionally biased region" description="Gly residues" evidence="1">
    <location>
        <begin position="1"/>
        <end position="11"/>
    </location>
</feature>
<name>A0A937X4K1_9BACT</name>
<gene>
    <name evidence="2" type="ORF">FJZ00_08610</name>
</gene>
<feature type="compositionally biased region" description="Polar residues" evidence="1">
    <location>
        <begin position="184"/>
        <end position="195"/>
    </location>
</feature>
<dbReference type="AlphaFoldDB" id="A0A937X4K1"/>
<dbReference type="Proteomes" id="UP000703893">
    <property type="component" value="Unassembled WGS sequence"/>
</dbReference>
<feature type="compositionally biased region" description="Low complexity" evidence="1">
    <location>
        <begin position="12"/>
        <end position="24"/>
    </location>
</feature>
<feature type="compositionally biased region" description="Basic and acidic residues" evidence="1">
    <location>
        <begin position="25"/>
        <end position="63"/>
    </location>
</feature>
<organism evidence="2 3">
    <name type="scientific">Candidatus Tanganyikabacteria bacterium</name>
    <dbReference type="NCBI Taxonomy" id="2961651"/>
    <lineage>
        <taxon>Bacteria</taxon>
        <taxon>Bacillati</taxon>
        <taxon>Candidatus Sericytochromatia</taxon>
        <taxon>Candidatus Tanganyikabacteria</taxon>
    </lineage>
</organism>
<sequence>MTTVSTGGGSAGASQAAAAQAAAEEAAKRAAEEAAKRAAEKAAKKAAEEAAKRAAAEAAHAKDQALIASGPSDLLAAYMAKSEGSGTPADAFTAMHGSAVAQLPPDQQDKLRQVVNQLCDPATQPDQLAERTFEDLGSMLEAGTLTKRDQTGKTILDHLAARIGQPLAPALSQGLNDKQHLAPFTTSSTASQTRVPSIRASVRSPARPRSCRRSWRWHCRPTTSQ</sequence>